<evidence type="ECO:0000313" key="3">
    <source>
        <dbReference type="Proteomes" id="UP000266841"/>
    </source>
</evidence>
<accession>K0TCR1</accession>
<name>K0TCR1_THAOC</name>
<sequence>MAVSCACEQKRPVPWLGTSVRSGRGPGRRRWRAGLFEFCIGHGHKILALGLKARFETKKELTGFAPFPESSTPVATNSQLSSSPCKMFKIRAARLGQGEVFAEQPQSQGKDESFLNEGEIHKDQHAPRVVRDYRRRALPQEGRQVRQPHDVPVVVAVVGSQPELLPPSPAHVVLYARRRHELERALEVLVPVLRRGDRVGGVPEWLRLEQPPLDRGTVPSDVGHGRVDHGPGRREGRRGGRVAGGAGVVLQRPPGGGVVGTGRPPASGARTEGATAQGRRRGRRCATRAFSAVKAGRPDDKNFFVPSLRPRQSRMNSGDTAAAPLAPSGRVQRRDHPPQVQVHTGTLRQEPVYPGAGQGRGAVLCSRPLRPASRVLDTIHYVLGEVKTLQPSKSSYDKGNCQTNRPVNLRATQAVRSYRRRAAGLDQKYAQEVVGDGTNGQVGPFETALGEFYTGNVLPVAVGAFSEVNEDASKLITRLARLTTKTDFGNPSSGVPSGA</sequence>
<feature type="compositionally biased region" description="Low complexity" evidence="1">
    <location>
        <begin position="261"/>
        <end position="277"/>
    </location>
</feature>
<dbReference type="Proteomes" id="UP000266841">
    <property type="component" value="Unassembled WGS sequence"/>
</dbReference>
<feature type="compositionally biased region" description="Basic and acidic residues" evidence="1">
    <location>
        <begin position="109"/>
        <end position="128"/>
    </location>
</feature>
<feature type="compositionally biased region" description="Basic and acidic residues" evidence="1">
    <location>
        <begin position="223"/>
        <end position="238"/>
    </location>
</feature>
<proteinExistence type="predicted"/>
<comment type="caution">
    <text evidence="2">The sequence shown here is derived from an EMBL/GenBank/DDBJ whole genome shotgun (WGS) entry which is preliminary data.</text>
</comment>
<feature type="region of interest" description="Disordered" evidence="1">
    <location>
        <begin position="101"/>
        <end position="128"/>
    </location>
</feature>
<feature type="region of interest" description="Disordered" evidence="1">
    <location>
        <begin position="301"/>
        <end position="338"/>
    </location>
</feature>
<feature type="region of interest" description="Disordered" evidence="1">
    <location>
        <begin position="211"/>
        <end position="283"/>
    </location>
</feature>
<dbReference type="AlphaFoldDB" id="K0TCR1"/>
<organism evidence="2 3">
    <name type="scientific">Thalassiosira oceanica</name>
    <name type="common">Marine diatom</name>
    <dbReference type="NCBI Taxonomy" id="159749"/>
    <lineage>
        <taxon>Eukaryota</taxon>
        <taxon>Sar</taxon>
        <taxon>Stramenopiles</taxon>
        <taxon>Ochrophyta</taxon>
        <taxon>Bacillariophyta</taxon>
        <taxon>Coscinodiscophyceae</taxon>
        <taxon>Thalassiosirophycidae</taxon>
        <taxon>Thalassiosirales</taxon>
        <taxon>Thalassiosiraceae</taxon>
        <taxon>Thalassiosira</taxon>
    </lineage>
</organism>
<dbReference type="OrthoDB" id="55737at2759"/>
<protein>
    <submittedName>
        <fullName evidence="2">Uncharacterized protein</fullName>
    </submittedName>
</protein>
<reference evidence="2 3" key="1">
    <citation type="journal article" date="2012" name="Genome Biol.">
        <title>Genome and low-iron response of an oceanic diatom adapted to chronic iron limitation.</title>
        <authorList>
            <person name="Lommer M."/>
            <person name="Specht M."/>
            <person name="Roy A.S."/>
            <person name="Kraemer L."/>
            <person name="Andreson R."/>
            <person name="Gutowska M.A."/>
            <person name="Wolf J."/>
            <person name="Bergner S.V."/>
            <person name="Schilhabel M.B."/>
            <person name="Klostermeier U.C."/>
            <person name="Beiko R.G."/>
            <person name="Rosenstiel P."/>
            <person name="Hippler M."/>
            <person name="Laroche J."/>
        </authorList>
    </citation>
    <scope>NUCLEOTIDE SEQUENCE [LARGE SCALE GENOMIC DNA]</scope>
    <source>
        <strain evidence="2 3">CCMP1005</strain>
    </source>
</reference>
<keyword evidence="3" id="KW-1185">Reference proteome</keyword>
<dbReference type="EMBL" id="AGNL01003091">
    <property type="protein sequence ID" value="EJK75180.1"/>
    <property type="molecule type" value="Genomic_DNA"/>
</dbReference>
<gene>
    <name evidence="2" type="ORF">THAOC_03111</name>
</gene>
<evidence type="ECO:0000256" key="1">
    <source>
        <dbReference type="SAM" id="MobiDB-lite"/>
    </source>
</evidence>
<evidence type="ECO:0000313" key="2">
    <source>
        <dbReference type="EMBL" id="EJK75180.1"/>
    </source>
</evidence>